<dbReference type="SUPFAM" id="SSF53067">
    <property type="entry name" value="Actin-like ATPase domain"/>
    <property type="match status" value="1"/>
</dbReference>
<comment type="caution">
    <text evidence="2">The sequence shown here is derived from an EMBL/GenBank/DDBJ whole genome shotgun (WGS) entry which is preliminary data.</text>
</comment>
<accession>A0ABU5A0V8</accession>
<dbReference type="SUPFAM" id="SSF46785">
    <property type="entry name" value="Winged helix' DNA-binding domain"/>
    <property type="match status" value="1"/>
</dbReference>
<comment type="similarity">
    <text evidence="1">Belongs to the ROK (NagC/XylR) family.</text>
</comment>
<dbReference type="InterPro" id="IPR043129">
    <property type="entry name" value="ATPase_NBD"/>
</dbReference>
<dbReference type="InterPro" id="IPR000600">
    <property type="entry name" value="ROK"/>
</dbReference>
<name>A0ABU5A0V8_9HYPH</name>
<sequence length="386" mass="40698">MNTTSLLRHINARRCLRLLQNGRQLSRADMARQLGLTRATIGNAMRVLLDAGLVVESAEMSPEARKGRPGVGVSLNPSGAYFVGADVGTRSLTGVLLDLQMNVVSRIVEPTGPRYRDAEHIAARLLSLIERLLLNENPALQDKVEGIGISVPGLVGRDGSVVHAPFLEWRNYPLQAELTARSPADWSVMVCNDAFAFANAELAASATAKAGSMLVVLLAEGIGGAIIDDGRVVMGGHGYSGEIGHTIVSAGGRVDTFEMLAGAKLFTRLFEEGQPVADGVQMLLANVGDKDVDAVLDAWVSGLSAGLVNAIHLLDPGRIVLGGPLAGLYPKLSRRIQADIKRRLLAGFAMPEIRVAQFGADGAAIGAAATIRDTLFALPDLEAGTM</sequence>
<dbReference type="Gene3D" id="1.10.10.10">
    <property type="entry name" value="Winged helix-like DNA-binding domain superfamily/Winged helix DNA-binding domain"/>
    <property type="match status" value="1"/>
</dbReference>
<reference evidence="2 3" key="1">
    <citation type="submission" date="2023-08" db="EMBL/GenBank/DDBJ databases">
        <title>Implementing the SeqCode for naming new Mesorhizobium species isolated from Vachellia karroo root nodules.</title>
        <authorList>
            <person name="Van Lill M."/>
        </authorList>
    </citation>
    <scope>NUCLEOTIDE SEQUENCE [LARGE SCALE GENOMIC DNA]</scope>
    <source>
        <strain evidence="2 3">VK25D</strain>
    </source>
</reference>
<dbReference type="PANTHER" id="PTHR18964">
    <property type="entry name" value="ROK (REPRESSOR, ORF, KINASE) FAMILY"/>
    <property type="match status" value="1"/>
</dbReference>
<evidence type="ECO:0000313" key="3">
    <source>
        <dbReference type="Proteomes" id="UP001285154"/>
    </source>
</evidence>
<dbReference type="PROSITE" id="PS01125">
    <property type="entry name" value="ROK"/>
    <property type="match status" value="1"/>
</dbReference>
<dbReference type="CDD" id="cd00090">
    <property type="entry name" value="HTH_ARSR"/>
    <property type="match status" value="1"/>
</dbReference>
<dbReference type="EMBL" id="JAVIIQ010000003">
    <property type="protein sequence ID" value="MDX8531302.1"/>
    <property type="molecule type" value="Genomic_DNA"/>
</dbReference>
<keyword evidence="3" id="KW-1185">Reference proteome</keyword>
<dbReference type="Gene3D" id="3.30.420.40">
    <property type="match status" value="2"/>
</dbReference>
<gene>
    <name evidence="2" type="ORF">RFM42_09935</name>
</gene>
<dbReference type="InterPro" id="IPR036388">
    <property type="entry name" value="WH-like_DNA-bd_sf"/>
</dbReference>
<dbReference type="PANTHER" id="PTHR18964:SF149">
    <property type="entry name" value="BIFUNCTIONAL UDP-N-ACETYLGLUCOSAMINE 2-EPIMERASE_N-ACETYLMANNOSAMINE KINASE"/>
    <property type="match status" value="1"/>
</dbReference>
<protein>
    <submittedName>
        <fullName evidence="2">ROK family transcriptional regulator</fullName>
    </submittedName>
</protein>
<proteinExistence type="inferred from homology"/>
<dbReference type="InterPro" id="IPR011991">
    <property type="entry name" value="ArsR-like_HTH"/>
</dbReference>
<evidence type="ECO:0000256" key="1">
    <source>
        <dbReference type="ARBA" id="ARBA00006479"/>
    </source>
</evidence>
<evidence type="ECO:0000313" key="2">
    <source>
        <dbReference type="EMBL" id="MDX8531302.1"/>
    </source>
</evidence>
<organism evidence="2 3">
    <name type="scientific">Mesorhizobium vachelliae</name>
    <dbReference type="NCBI Taxonomy" id="3072309"/>
    <lineage>
        <taxon>Bacteria</taxon>
        <taxon>Pseudomonadati</taxon>
        <taxon>Pseudomonadota</taxon>
        <taxon>Alphaproteobacteria</taxon>
        <taxon>Hyphomicrobiales</taxon>
        <taxon>Phyllobacteriaceae</taxon>
        <taxon>Mesorhizobium</taxon>
    </lineage>
</organism>
<dbReference type="Proteomes" id="UP001285154">
    <property type="component" value="Unassembled WGS sequence"/>
</dbReference>
<dbReference type="InterPro" id="IPR049874">
    <property type="entry name" value="ROK_cs"/>
</dbReference>
<dbReference type="InterPro" id="IPR036390">
    <property type="entry name" value="WH_DNA-bd_sf"/>
</dbReference>
<dbReference type="Pfam" id="PF00480">
    <property type="entry name" value="ROK"/>
    <property type="match status" value="1"/>
</dbReference>